<name>A0A0D9XHS6_9ORYZ</name>
<dbReference type="HOGENOM" id="CLU_043181_0_0_1"/>
<evidence type="ECO:0000256" key="1">
    <source>
        <dbReference type="SAM" id="MobiDB-lite"/>
    </source>
</evidence>
<dbReference type="InterPro" id="IPR037176">
    <property type="entry name" value="Osmotin/thaumatin-like_sf"/>
</dbReference>
<feature type="compositionally biased region" description="Low complexity" evidence="1">
    <location>
        <begin position="230"/>
        <end position="242"/>
    </location>
</feature>
<feature type="chain" id="PRO_5002350413" description="Thaumatin-like protein" evidence="2">
    <location>
        <begin position="29"/>
        <end position="343"/>
    </location>
</feature>
<proteinExistence type="predicted"/>
<organism evidence="3 4">
    <name type="scientific">Leersia perrieri</name>
    <dbReference type="NCBI Taxonomy" id="77586"/>
    <lineage>
        <taxon>Eukaryota</taxon>
        <taxon>Viridiplantae</taxon>
        <taxon>Streptophyta</taxon>
        <taxon>Embryophyta</taxon>
        <taxon>Tracheophyta</taxon>
        <taxon>Spermatophyta</taxon>
        <taxon>Magnoliopsida</taxon>
        <taxon>Liliopsida</taxon>
        <taxon>Poales</taxon>
        <taxon>Poaceae</taxon>
        <taxon>BOP clade</taxon>
        <taxon>Oryzoideae</taxon>
        <taxon>Oryzeae</taxon>
        <taxon>Oryzinae</taxon>
        <taxon>Leersia</taxon>
    </lineage>
</organism>
<dbReference type="SMART" id="SM00205">
    <property type="entry name" value="THN"/>
    <property type="match status" value="1"/>
</dbReference>
<dbReference type="Gramene" id="LPERR10G01770.1">
    <property type="protein sequence ID" value="LPERR10G01770.1"/>
    <property type="gene ID" value="LPERR10G01770"/>
</dbReference>
<protein>
    <recommendedName>
        <fullName evidence="5">Thaumatin-like protein</fullName>
    </recommendedName>
</protein>
<dbReference type="Proteomes" id="UP000032180">
    <property type="component" value="Chromosome 10"/>
</dbReference>
<dbReference type="InterPro" id="IPR001938">
    <property type="entry name" value="Thaumatin"/>
</dbReference>
<sequence length="343" mass="34426">MAMAMVVSPRSVTVLVLFFFIFSREGETATLTFVNRCGDTVWPGVLSNAGSARLATTGFELPPGAARACSGAGAAPPATLAEFTLDGTGAGLDFYDVSLVDGYNLPLLVEPSGNGAVNGGSLTSAATCAPAGCAADLNAMCPAELRAGGGAACRSACDAFGRPEFCCSGAYANPTTCRPTAYSQVFKSACPRSYSYAFDDPTSTFTCSGRPDYTVTFCPAATPSSSQKSTTTTPPATMMPGTATPATTTTIPGTMPGATMPGTATATTMPGTTFTDANPDTSMPMPMSGGGAGGEPGEAVVLSGSETWIANMATGEFTAAAPMSPSRPSAAAAALAILLFLLR</sequence>
<keyword evidence="4" id="KW-1185">Reference proteome</keyword>
<reference evidence="3" key="3">
    <citation type="submission" date="2015-04" db="UniProtKB">
        <authorList>
            <consortium name="EnsemblPlants"/>
        </authorList>
    </citation>
    <scope>IDENTIFICATION</scope>
</reference>
<reference evidence="3 4" key="1">
    <citation type="submission" date="2012-08" db="EMBL/GenBank/DDBJ databases">
        <title>Oryza genome evolution.</title>
        <authorList>
            <person name="Wing R.A."/>
        </authorList>
    </citation>
    <scope>NUCLEOTIDE SEQUENCE</scope>
</reference>
<evidence type="ECO:0000256" key="2">
    <source>
        <dbReference type="SAM" id="SignalP"/>
    </source>
</evidence>
<dbReference type="PANTHER" id="PTHR31048">
    <property type="entry name" value="OS03G0233200 PROTEIN"/>
    <property type="match status" value="1"/>
</dbReference>
<reference evidence="4" key="2">
    <citation type="submission" date="2013-12" db="EMBL/GenBank/DDBJ databases">
        <authorList>
            <person name="Yu Y."/>
            <person name="Lee S."/>
            <person name="de Baynast K."/>
            <person name="Wissotski M."/>
            <person name="Liu L."/>
            <person name="Talag J."/>
            <person name="Goicoechea J."/>
            <person name="Angelova A."/>
            <person name="Jetty R."/>
            <person name="Kudrna D."/>
            <person name="Golser W."/>
            <person name="Rivera L."/>
            <person name="Zhang J."/>
            <person name="Wing R."/>
        </authorList>
    </citation>
    <scope>NUCLEOTIDE SEQUENCE</scope>
</reference>
<dbReference type="STRING" id="77586.A0A0D9XHS6"/>
<feature type="region of interest" description="Disordered" evidence="1">
    <location>
        <begin position="222"/>
        <end position="242"/>
    </location>
</feature>
<dbReference type="PROSITE" id="PS51367">
    <property type="entry name" value="THAUMATIN_2"/>
    <property type="match status" value="1"/>
</dbReference>
<keyword evidence="2" id="KW-0732">Signal</keyword>
<dbReference type="AlphaFoldDB" id="A0A0D9XHS6"/>
<feature type="signal peptide" evidence="2">
    <location>
        <begin position="1"/>
        <end position="28"/>
    </location>
</feature>
<dbReference type="eggNOG" id="ENOG502QPIR">
    <property type="taxonomic scope" value="Eukaryota"/>
</dbReference>
<evidence type="ECO:0008006" key="5">
    <source>
        <dbReference type="Google" id="ProtNLM"/>
    </source>
</evidence>
<dbReference type="Gene3D" id="2.60.110.10">
    <property type="entry name" value="Thaumatin"/>
    <property type="match status" value="2"/>
</dbReference>
<accession>A0A0D9XHS6</accession>
<dbReference type="EnsemblPlants" id="LPERR10G01770.1">
    <property type="protein sequence ID" value="LPERR10G01770.1"/>
    <property type="gene ID" value="LPERR10G01770"/>
</dbReference>
<dbReference type="Pfam" id="PF00314">
    <property type="entry name" value="Thaumatin"/>
    <property type="match status" value="1"/>
</dbReference>
<dbReference type="SUPFAM" id="SSF49870">
    <property type="entry name" value="Osmotin, thaumatin-like protein"/>
    <property type="match status" value="1"/>
</dbReference>
<evidence type="ECO:0000313" key="3">
    <source>
        <dbReference type="EnsemblPlants" id="LPERR10G01770.1"/>
    </source>
</evidence>
<evidence type="ECO:0000313" key="4">
    <source>
        <dbReference type="Proteomes" id="UP000032180"/>
    </source>
</evidence>